<feature type="transmembrane region" description="Helical" evidence="1">
    <location>
        <begin position="12"/>
        <end position="41"/>
    </location>
</feature>
<evidence type="ECO:0000256" key="1">
    <source>
        <dbReference type="SAM" id="Phobius"/>
    </source>
</evidence>
<dbReference type="GO" id="GO:0005886">
    <property type="term" value="C:plasma membrane"/>
    <property type="evidence" value="ECO:0007669"/>
    <property type="project" value="TreeGrafter"/>
</dbReference>
<feature type="transmembrane region" description="Helical" evidence="1">
    <location>
        <begin position="74"/>
        <end position="92"/>
    </location>
</feature>
<organism evidence="2 3">
    <name type="scientific">Microbacterium mitrae</name>
    <dbReference type="NCBI Taxonomy" id="664640"/>
    <lineage>
        <taxon>Bacteria</taxon>
        <taxon>Bacillati</taxon>
        <taxon>Actinomycetota</taxon>
        <taxon>Actinomycetes</taxon>
        <taxon>Micrococcales</taxon>
        <taxon>Microbacteriaceae</taxon>
        <taxon>Microbacterium</taxon>
    </lineage>
</organism>
<proteinExistence type="predicted"/>
<evidence type="ECO:0000313" key="2">
    <source>
        <dbReference type="EMBL" id="TXK05693.1"/>
    </source>
</evidence>
<sequence>MATKPEATKPSVLAPVLAGTSGALAGFASSFAIVMAGAVAVGATAGQAASGLLVVSLVQGLVAIGLSFTTRWPISIAWSTPGAAVLVGASAITQDFATAIAAFIVVGAMIALTGFWPWLSRVMTSIPAPIGSAMLAGILLPICLAPVHASMAYPALALPPILLWLVLSRFAPRWAVSAAVLLTVVLVVINAGPTWSQNAKLAPHVELIAPSFHDPLAIISLAIPMYVVTMAGQNIPGFTVLHTYGYAPAPARKILISTGLASAVSAPFGAQTVNLSALSAAIMVGDEHTPRDRRWVATATGGVVYILLGLGASVAGALIAASPAVLIESVAGLALLGALITAVMSALEDPRARIVAIGTFIVVASGMTAFGFGSAVWGLLVGTIMWLVFVTSVRKPAPPANP</sequence>
<feature type="transmembrane region" description="Helical" evidence="1">
    <location>
        <begin position="376"/>
        <end position="393"/>
    </location>
</feature>
<keyword evidence="1" id="KW-1133">Transmembrane helix</keyword>
<accession>A0A5C8HRM4</accession>
<dbReference type="NCBIfam" id="TIGR00843">
    <property type="entry name" value="benE"/>
    <property type="match status" value="1"/>
</dbReference>
<feature type="transmembrane region" description="Helical" evidence="1">
    <location>
        <begin position="125"/>
        <end position="144"/>
    </location>
</feature>
<comment type="caution">
    <text evidence="2">The sequence shown here is derived from an EMBL/GenBank/DDBJ whole genome shotgun (WGS) entry which is preliminary data.</text>
</comment>
<feature type="transmembrane region" description="Helical" evidence="1">
    <location>
        <begin position="325"/>
        <end position="347"/>
    </location>
</feature>
<feature type="transmembrane region" description="Helical" evidence="1">
    <location>
        <begin position="295"/>
        <end position="319"/>
    </location>
</feature>
<dbReference type="RefSeq" id="WP_147824504.1">
    <property type="nucleotide sequence ID" value="NZ_BAAARG010000001.1"/>
</dbReference>
<dbReference type="Pfam" id="PF03594">
    <property type="entry name" value="BenE"/>
    <property type="match status" value="1"/>
</dbReference>
<dbReference type="EMBL" id="VRSW01000001">
    <property type="protein sequence ID" value="TXK05693.1"/>
    <property type="molecule type" value="Genomic_DNA"/>
</dbReference>
<reference evidence="2 3" key="1">
    <citation type="submission" date="2019-08" db="EMBL/GenBank/DDBJ databases">
        <authorList>
            <person name="Dong K."/>
        </authorList>
    </citation>
    <scope>NUCLEOTIDE SEQUENCE [LARGE SCALE GENOMIC DNA]</scope>
    <source>
        <strain evidence="2 3">M4-8</strain>
    </source>
</reference>
<dbReference type="PANTHER" id="PTHR30199">
    <property type="entry name" value="MFS FAMILY TRANSPORTER, PREDICTED SUBSTRATE BENZOATE"/>
    <property type="match status" value="1"/>
</dbReference>
<feature type="transmembrane region" description="Helical" evidence="1">
    <location>
        <begin position="216"/>
        <end position="235"/>
    </location>
</feature>
<dbReference type="PANTHER" id="PTHR30199:SF0">
    <property type="entry name" value="INNER MEMBRANE PROTEIN YDCO"/>
    <property type="match status" value="1"/>
</dbReference>
<dbReference type="GO" id="GO:0042925">
    <property type="term" value="F:benzoate transmembrane transporter activity"/>
    <property type="evidence" value="ECO:0007669"/>
    <property type="project" value="InterPro"/>
</dbReference>
<dbReference type="OrthoDB" id="9813854at2"/>
<gene>
    <name evidence="2" type="primary">benE</name>
    <name evidence="2" type="ORF">FVP60_01490</name>
</gene>
<evidence type="ECO:0000313" key="3">
    <source>
        <dbReference type="Proteomes" id="UP000321196"/>
    </source>
</evidence>
<feature type="transmembrane region" description="Helical" evidence="1">
    <location>
        <begin position="48"/>
        <end position="68"/>
    </location>
</feature>
<name>A0A5C8HRM4_9MICO</name>
<keyword evidence="1" id="KW-0472">Membrane</keyword>
<keyword evidence="3" id="KW-1185">Reference proteome</keyword>
<dbReference type="InterPro" id="IPR004711">
    <property type="entry name" value="Benzoate_Transporter"/>
</dbReference>
<protein>
    <submittedName>
        <fullName evidence="2">Benzoate/H(+) symporter BenE family transporter</fullName>
    </submittedName>
</protein>
<dbReference type="AlphaFoldDB" id="A0A5C8HRM4"/>
<feature type="transmembrane region" description="Helical" evidence="1">
    <location>
        <begin position="99"/>
        <end position="119"/>
    </location>
</feature>
<dbReference type="Proteomes" id="UP000321196">
    <property type="component" value="Unassembled WGS sequence"/>
</dbReference>
<keyword evidence="1" id="KW-0812">Transmembrane</keyword>
<feature type="transmembrane region" description="Helical" evidence="1">
    <location>
        <begin position="151"/>
        <end position="168"/>
    </location>
</feature>
<feature type="transmembrane region" description="Helical" evidence="1">
    <location>
        <begin position="174"/>
        <end position="195"/>
    </location>
</feature>